<proteinExistence type="predicted"/>
<feature type="region of interest" description="Disordered" evidence="1">
    <location>
        <begin position="115"/>
        <end position="156"/>
    </location>
</feature>
<name>A0A420HIW7_9PEZI</name>
<evidence type="ECO:0000313" key="4">
    <source>
        <dbReference type="Proteomes" id="UP000285405"/>
    </source>
</evidence>
<feature type="region of interest" description="Disordered" evidence="1">
    <location>
        <begin position="1"/>
        <end position="46"/>
    </location>
</feature>
<evidence type="ECO:0000259" key="2">
    <source>
        <dbReference type="Pfam" id="PF09429"/>
    </source>
</evidence>
<dbReference type="AlphaFoldDB" id="A0A420HIW7"/>
<dbReference type="OrthoDB" id="5597581at2759"/>
<evidence type="ECO:0000256" key="1">
    <source>
        <dbReference type="SAM" id="MobiDB-lite"/>
    </source>
</evidence>
<evidence type="ECO:0000313" key="3">
    <source>
        <dbReference type="EMBL" id="RKF57363.1"/>
    </source>
</evidence>
<organism evidence="3 4">
    <name type="scientific">Golovinomyces cichoracearum</name>
    <dbReference type="NCBI Taxonomy" id="62708"/>
    <lineage>
        <taxon>Eukaryota</taxon>
        <taxon>Fungi</taxon>
        <taxon>Dikarya</taxon>
        <taxon>Ascomycota</taxon>
        <taxon>Pezizomycotina</taxon>
        <taxon>Leotiomycetes</taxon>
        <taxon>Erysiphales</taxon>
        <taxon>Erysiphaceae</taxon>
        <taxon>Golovinomyces</taxon>
    </lineage>
</organism>
<feature type="domain" description="Wbp11/ELF5/Saf1 N-terminal" evidence="2">
    <location>
        <begin position="4"/>
        <end position="82"/>
    </location>
</feature>
<protein>
    <submittedName>
        <fullName evidence="3">Protein saf1</fullName>
    </submittedName>
</protein>
<dbReference type="GO" id="GO:0006396">
    <property type="term" value="P:RNA processing"/>
    <property type="evidence" value="ECO:0007669"/>
    <property type="project" value="InterPro"/>
</dbReference>
<feature type="compositionally biased region" description="Basic and acidic residues" evidence="1">
    <location>
        <begin position="14"/>
        <end position="46"/>
    </location>
</feature>
<dbReference type="EMBL" id="MCBR01019006">
    <property type="protein sequence ID" value="RKF57363.1"/>
    <property type="molecule type" value="Genomic_DNA"/>
</dbReference>
<accession>A0A420HIW7</accession>
<gene>
    <name evidence="3" type="ORF">GcC1_190011</name>
</gene>
<feature type="region of interest" description="Disordered" evidence="1">
    <location>
        <begin position="178"/>
        <end position="210"/>
    </location>
</feature>
<dbReference type="InterPro" id="IPR019007">
    <property type="entry name" value="Wbp11/ELF5/Saf1_N"/>
</dbReference>
<sequence>MPKEKSINPAQAQRKAEKAKAIKKSKAEAAARRNEKLSRRNPDRLEKQLDELKAIESGGGRLTNHEKNLRDSLEKELRAVLKARDSIGNSAQTYGTGLKKNFEGNFHKERNEKTGCIALGKRRRELSESSDDSDVPEEVKHIPMPRDTPPPIPKDVLDKWYQKRREKKGIFIDKKDSNTNLIPLGDNARNLGRANGNTEESMETEPKLQSQTVYEAKPVIRDLRKEAVAFVPTVVKTKIEKSKGVVEPEEAEELEKEGYLPIVKSQVE</sequence>
<reference evidence="3 4" key="1">
    <citation type="journal article" date="2018" name="BMC Genomics">
        <title>Comparative genome analyses reveal sequence features reflecting distinct modes of host-adaptation between dicot and monocot powdery mildew.</title>
        <authorList>
            <person name="Wu Y."/>
            <person name="Ma X."/>
            <person name="Pan Z."/>
            <person name="Kale S.D."/>
            <person name="Song Y."/>
            <person name="King H."/>
            <person name="Zhang Q."/>
            <person name="Presley C."/>
            <person name="Deng X."/>
            <person name="Wei C.I."/>
            <person name="Xiao S."/>
        </authorList>
    </citation>
    <scope>NUCLEOTIDE SEQUENCE [LARGE SCALE GENOMIC DNA]</scope>
    <source>
        <strain evidence="3">UCSC1</strain>
    </source>
</reference>
<dbReference type="Pfam" id="PF09429">
    <property type="entry name" value="Wbp11"/>
    <property type="match status" value="1"/>
</dbReference>
<feature type="region of interest" description="Disordered" evidence="1">
    <location>
        <begin position="241"/>
        <end position="268"/>
    </location>
</feature>
<comment type="caution">
    <text evidence="3">The sequence shown here is derived from an EMBL/GenBank/DDBJ whole genome shotgun (WGS) entry which is preliminary data.</text>
</comment>
<dbReference type="Proteomes" id="UP000285405">
    <property type="component" value="Unassembled WGS sequence"/>
</dbReference>